<reference evidence="2" key="1">
    <citation type="submission" date="2014-09" db="EMBL/GenBank/DDBJ databases">
        <authorList>
            <person name="Magalhaes I.L.F."/>
            <person name="Oliveira U."/>
            <person name="Santos F.R."/>
            <person name="Vidigal T.H.D.A."/>
            <person name="Brescovit A.D."/>
            <person name="Santos A.J."/>
        </authorList>
    </citation>
    <scope>NUCLEOTIDE SEQUENCE</scope>
    <source>
        <tissue evidence="2">Shoot tissue taken approximately 20 cm above the soil surface</tissue>
    </source>
</reference>
<dbReference type="AlphaFoldDB" id="A0A0A8YQA0"/>
<evidence type="ECO:0000313" key="2">
    <source>
        <dbReference type="EMBL" id="JAD27978.1"/>
    </source>
</evidence>
<name>A0A0A8YQA0_ARUDO</name>
<feature type="compositionally biased region" description="Polar residues" evidence="1">
    <location>
        <begin position="19"/>
        <end position="35"/>
    </location>
</feature>
<feature type="region of interest" description="Disordered" evidence="1">
    <location>
        <begin position="1"/>
        <end position="54"/>
    </location>
</feature>
<sequence>MPSRNCTLPQPPPPLAGVPNTSEDPSSLAYQNVPNQPEKCCTGRTKYSRRPNQM</sequence>
<accession>A0A0A8YQA0</accession>
<protein>
    <submittedName>
        <fullName evidence="2">Uncharacterized protein</fullName>
    </submittedName>
</protein>
<evidence type="ECO:0000256" key="1">
    <source>
        <dbReference type="SAM" id="MobiDB-lite"/>
    </source>
</evidence>
<dbReference type="EMBL" id="GBRH01269917">
    <property type="protein sequence ID" value="JAD27978.1"/>
    <property type="molecule type" value="Transcribed_RNA"/>
</dbReference>
<organism evidence="2">
    <name type="scientific">Arundo donax</name>
    <name type="common">Giant reed</name>
    <name type="synonym">Donax arundinaceus</name>
    <dbReference type="NCBI Taxonomy" id="35708"/>
    <lineage>
        <taxon>Eukaryota</taxon>
        <taxon>Viridiplantae</taxon>
        <taxon>Streptophyta</taxon>
        <taxon>Embryophyta</taxon>
        <taxon>Tracheophyta</taxon>
        <taxon>Spermatophyta</taxon>
        <taxon>Magnoliopsida</taxon>
        <taxon>Liliopsida</taxon>
        <taxon>Poales</taxon>
        <taxon>Poaceae</taxon>
        <taxon>PACMAD clade</taxon>
        <taxon>Arundinoideae</taxon>
        <taxon>Arundineae</taxon>
        <taxon>Arundo</taxon>
    </lineage>
</organism>
<reference evidence="2" key="2">
    <citation type="journal article" date="2015" name="Data Brief">
        <title>Shoot transcriptome of the giant reed, Arundo donax.</title>
        <authorList>
            <person name="Barrero R.A."/>
            <person name="Guerrero F.D."/>
            <person name="Moolhuijzen P."/>
            <person name="Goolsby J.A."/>
            <person name="Tidwell J."/>
            <person name="Bellgard S.E."/>
            <person name="Bellgard M.I."/>
        </authorList>
    </citation>
    <scope>NUCLEOTIDE SEQUENCE</scope>
    <source>
        <tissue evidence="2">Shoot tissue taken approximately 20 cm above the soil surface</tissue>
    </source>
</reference>
<proteinExistence type="predicted"/>